<dbReference type="AlphaFoldDB" id="A0A836BWI4"/>
<feature type="compositionally biased region" description="Basic residues" evidence="1">
    <location>
        <begin position="1"/>
        <end position="14"/>
    </location>
</feature>
<evidence type="ECO:0008006" key="4">
    <source>
        <dbReference type="Google" id="ProtNLM"/>
    </source>
</evidence>
<dbReference type="InterPro" id="IPR029044">
    <property type="entry name" value="Nucleotide-diphossugar_trans"/>
</dbReference>
<evidence type="ECO:0000313" key="2">
    <source>
        <dbReference type="EMBL" id="KAG2490149.1"/>
    </source>
</evidence>
<dbReference type="PANTHER" id="PTHR22916:SF3">
    <property type="entry name" value="UDP-GLCNAC:BETAGAL BETA-1,3-N-ACETYLGLUCOSAMINYLTRANSFERASE-LIKE PROTEIN 1"/>
    <property type="match status" value="1"/>
</dbReference>
<gene>
    <name evidence="2" type="ORF">HYH03_011453</name>
</gene>
<feature type="region of interest" description="Disordered" evidence="1">
    <location>
        <begin position="1"/>
        <end position="25"/>
    </location>
</feature>
<dbReference type="OrthoDB" id="2918at2759"/>
<accession>A0A836BWI4</accession>
<sequence>MALMCKSHRLRGHRPLSGPSQPMGASPSPVWSVMVNYFKRPFALDLIVDSLLRPCQNRGLACEVIVNVDNPHEAGMWARQTTKWGGSLLPIFSANLHESRGYNRAAKAAKGKILIIWQDDQTGPGDAAWMLDLAKLYDTYPQIGIIGMNTYRLCRNFEPTNRWGSPSWEPDPRTGVRWTYAQMVDFAPFVVRSELYHELGGLDEGLSKPGECGIWGDWEMSSRSWMAGWQVGFYNLEGRGNDGHPGGTHSYVSGEKCWGRQQHVASFSFGKRFDYGELNDEMCNRVWELNMGAFTISNWQDCPYRREETNWGNCTRAGSPEYPDWPPPSPSEPAPVP</sequence>
<feature type="compositionally biased region" description="Pro residues" evidence="1">
    <location>
        <begin position="323"/>
        <end position="337"/>
    </location>
</feature>
<dbReference type="PANTHER" id="PTHR22916">
    <property type="entry name" value="GLYCOSYLTRANSFERASE"/>
    <property type="match status" value="1"/>
</dbReference>
<dbReference type="EMBL" id="JAEHOE010000065">
    <property type="protein sequence ID" value="KAG2490149.1"/>
    <property type="molecule type" value="Genomic_DNA"/>
</dbReference>
<dbReference type="Gene3D" id="3.90.550.10">
    <property type="entry name" value="Spore Coat Polysaccharide Biosynthesis Protein SpsA, Chain A"/>
    <property type="match status" value="1"/>
</dbReference>
<dbReference type="Proteomes" id="UP000612055">
    <property type="component" value="Unassembled WGS sequence"/>
</dbReference>
<comment type="caution">
    <text evidence="2">The sequence shown here is derived from an EMBL/GenBank/DDBJ whole genome shotgun (WGS) entry which is preliminary data.</text>
</comment>
<evidence type="ECO:0000313" key="3">
    <source>
        <dbReference type="Proteomes" id="UP000612055"/>
    </source>
</evidence>
<reference evidence="2" key="1">
    <citation type="journal article" date="2020" name="bioRxiv">
        <title>Comparative genomics of Chlamydomonas.</title>
        <authorList>
            <person name="Craig R.J."/>
            <person name="Hasan A.R."/>
            <person name="Ness R.W."/>
            <person name="Keightley P.D."/>
        </authorList>
    </citation>
    <scope>NUCLEOTIDE SEQUENCE</scope>
    <source>
        <strain evidence="2">CCAP 11/70</strain>
    </source>
</reference>
<organism evidence="2 3">
    <name type="scientific">Edaphochlamys debaryana</name>
    <dbReference type="NCBI Taxonomy" id="47281"/>
    <lineage>
        <taxon>Eukaryota</taxon>
        <taxon>Viridiplantae</taxon>
        <taxon>Chlorophyta</taxon>
        <taxon>core chlorophytes</taxon>
        <taxon>Chlorophyceae</taxon>
        <taxon>CS clade</taxon>
        <taxon>Chlamydomonadales</taxon>
        <taxon>Chlamydomonadales incertae sedis</taxon>
        <taxon>Edaphochlamys</taxon>
    </lineage>
</organism>
<evidence type="ECO:0000256" key="1">
    <source>
        <dbReference type="SAM" id="MobiDB-lite"/>
    </source>
</evidence>
<dbReference type="SUPFAM" id="SSF53448">
    <property type="entry name" value="Nucleotide-diphospho-sugar transferases"/>
    <property type="match status" value="1"/>
</dbReference>
<proteinExistence type="predicted"/>
<protein>
    <recommendedName>
        <fullName evidence="4">Glycosyltransferase 2-like domain-containing protein</fullName>
    </recommendedName>
</protein>
<keyword evidence="3" id="KW-1185">Reference proteome</keyword>
<name>A0A836BWI4_9CHLO</name>
<dbReference type="GO" id="GO:0016757">
    <property type="term" value="F:glycosyltransferase activity"/>
    <property type="evidence" value="ECO:0007669"/>
    <property type="project" value="UniProtKB-ARBA"/>
</dbReference>
<feature type="region of interest" description="Disordered" evidence="1">
    <location>
        <begin position="315"/>
        <end position="337"/>
    </location>
</feature>